<sequence>MMCSAKVADVIPAVVAWSLILLPVRCNLLLVYICSSCYPSFLCVMLSNENNFHGPWLFSFRFGYFTTLTHCYRIITLSLVGVSFIPVFGLTSFHVYLISRGMTTNEQVSYFSIFPLIVLHVFLSF</sequence>
<organism evidence="2 3">
    <name type="scientific">Schistosoma bovis</name>
    <name type="common">Blood fluke</name>
    <dbReference type="NCBI Taxonomy" id="6184"/>
    <lineage>
        <taxon>Eukaryota</taxon>
        <taxon>Metazoa</taxon>
        <taxon>Spiralia</taxon>
        <taxon>Lophotrochozoa</taxon>
        <taxon>Platyhelminthes</taxon>
        <taxon>Trematoda</taxon>
        <taxon>Digenea</taxon>
        <taxon>Strigeidida</taxon>
        <taxon>Schistosomatoidea</taxon>
        <taxon>Schistosomatidae</taxon>
        <taxon>Schistosoma</taxon>
    </lineage>
</organism>
<keyword evidence="1" id="KW-0472">Membrane</keyword>
<feature type="transmembrane region" description="Helical" evidence="1">
    <location>
        <begin position="74"/>
        <end position="96"/>
    </location>
</feature>
<proteinExistence type="predicted"/>
<keyword evidence="1" id="KW-0812">Transmembrane</keyword>
<accession>A0A430QDM5</accession>
<dbReference type="Proteomes" id="UP000290809">
    <property type="component" value="Unassembled WGS sequence"/>
</dbReference>
<dbReference type="STRING" id="6184.A0A430QDM5"/>
<feature type="transmembrane region" description="Helical" evidence="1">
    <location>
        <begin position="108"/>
        <end position="124"/>
    </location>
</feature>
<keyword evidence="3" id="KW-1185">Reference proteome</keyword>
<reference evidence="2 3" key="1">
    <citation type="journal article" date="2019" name="PLoS Pathog.">
        <title>Genome sequence of the bovine parasite Schistosoma bovis Tanzania.</title>
        <authorList>
            <person name="Oey H."/>
            <person name="Zakrzewski M."/>
            <person name="Gobert G."/>
            <person name="Gravermann K."/>
            <person name="Stoye J."/>
            <person name="Jones M."/>
            <person name="Mcmanus D."/>
            <person name="Krause L."/>
        </authorList>
    </citation>
    <scope>NUCLEOTIDE SEQUENCE [LARGE SCALE GENOMIC DNA]</scope>
    <source>
        <strain evidence="2 3">TAN1997</strain>
    </source>
</reference>
<dbReference type="AlphaFoldDB" id="A0A430QDM5"/>
<dbReference type="EMBL" id="QMKO01001939">
    <property type="protein sequence ID" value="RTG85616.1"/>
    <property type="molecule type" value="Genomic_DNA"/>
</dbReference>
<evidence type="ECO:0000256" key="1">
    <source>
        <dbReference type="SAM" id="Phobius"/>
    </source>
</evidence>
<comment type="caution">
    <text evidence="2">The sequence shown here is derived from an EMBL/GenBank/DDBJ whole genome shotgun (WGS) entry which is preliminary data.</text>
</comment>
<keyword evidence="1" id="KW-1133">Transmembrane helix</keyword>
<evidence type="ECO:0000313" key="2">
    <source>
        <dbReference type="EMBL" id="RTG85616.1"/>
    </source>
</evidence>
<name>A0A430QDM5_SCHBO</name>
<gene>
    <name evidence="2" type="ORF">DC041_0007650</name>
</gene>
<protein>
    <submittedName>
        <fullName evidence="2">Uncharacterized protein</fullName>
    </submittedName>
</protein>
<evidence type="ECO:0000313" key="3">
    <source>
        <dbReference type="Proteomes" id="UP000290809"/>
    </source>
</evidence>